<dbReference type="SUPFAM" id="SSF56176">
    <property type="entry name" value="FAD-binding/transporter-associated domain-like"/>
    <property type="match status" value="1"/>
</dbReference>
<evidence type="ECO:0000256" key="2">
    <source>
        <dbReference type="ARBA" id="ARBA00022827"/>
    </source>
</evidence>
<gene>
    <name evidence="4" type="ORF">SAMN05444581_101119</name>
</gene>
<dbReference type="STRING" id="1612308.SAMN05444581_101119"/>
<dbReference type="InterPro" id="IPR036318">
    <property type="entry name" value="FAD-bd_PCMH-like_sf"/>
</dbReference>
<dbReference type="PANTHER" id="PTHR11748:SF103">
    <property type="entry name" value="GLYCOLATE OXIDASE SUBUNIT GLCE"/>
    <property type="match status" value="1"/>
</dbReference>
<sequence length="399" mass="40998">MFVLNPADPTEVEAAVAEAAANRTPLAITGLASKASLGRPTNAIRLDLCALTGVTFYEPEELALSALAATPVATIEALLAEHHQELAFEPMSFGALYGTGSGTIGGCLMTNLSGPRRIKAGAARDHVLGIKAVSGRGEAFKAGGRVVKNVTGYDLSRGLAGSFGTLAVATEITFKVLPRAETLATLVLPGLESEAAAAALCAAMGAPVDVSGAAHLPLFAAARQGFPRAATLLRLEGFAPSVAARLDQLEAALRPFGRAERLDAAASTILWRAIRDAAPLAEHLDSLIWKISVAPKAGPLVAAAIGNELPVEAMFDWSGGLVWLALDPAHGSAGADAGAGIIRRAVASHGGGHATLMRAPIEIRAIVPVFEPQPDALRGLAARLKAQFDPLGILEPGRI</sequence>
<reference evidence="4 5" key="1">
    <citation type="submission" date="2016-10" db="EMBL/GenBank/DDBJ databases">
        <authorList>
            <person name="de Groot N.N."/>
        </authorList>
    </citation>
    <scope>NUCLEOTIDE SEQUENCE [LARGE SCALE GENOMIC DNA]</scope>
    <source>
        <strain evidence="4 5">NE2</strain>
    </source>
</reference>
<dbReference type="InterPro" id="IPR016164">
    <property type="entry name" value="FAD-linked_Oxase-like_C"/>
</dbReference>
<dbReference type="InterPro" id="IPR006094">
    <property type="entry name" value="Oxid_FAD_bind_N"/>
</dbReference>
<keyword evidence="5" id="KW-1185">Reference proteome</keyword>
<proteinExistence type="predicted"/>
<dbReference type="Proteomes" id="UP000198755">
    <property type="component" value="Unassembled WGS sequence"/>
</dbReference>
<keyword evidence="2" id="KW-0274">FAD</keyword>
<dbReference type="InterPro" id="IPR016166">
    <property type="entry name" value="FAD-bd_PCMH"/>
</dbReference>
<name>A0A1I3VUV7_9HYPH</name>
<evidence type="ECO:0000313" key="4">
    <source>
        <dbReference type="EMBL" id="SFJ98929.1"/>
    </source>
</evidence>
<dbReference type="PROSITE" id="PS51387">
    <property type="entry name" value="FAD_PCMH"/>
    <property type="match status" value="1"/>
</dbReference>
<keyword evidence="1" id="KW-0285">Flavoprotein</keyword>
<dbReference type="PANTHER" id="PTHR11748">
    <property type="entry name" value="D-LACTATE DEHYDROGENASE"/>
    <property type="match status" value="1"/>
</dbReference>
<dbReference type="Gene3D" id="3.30.465.10">
    <property type="match status" value="1"/>
</dbReference>
<evidence type="ECO:0000256" key="1">
    <source>
        <dbReference type="ARBA" id="ARBA00022630"/>
    </source>
</evidence>
<dbReference type="RefSeq" id="WP_091675902.1">
    <property type="nucleotide sequence ID" value="NZ_FOSN01000001.1"/>
</dbReference>
<dbReference type="GO" id="GO:0071949">
    <property type="term" value="F:FAD binding"/>
    <property type="evidence" value="ECO:0007669"/>
    <property type="project" value="InterPro"/>
</dbReference>
<dbReference type="InterPro" id="IPR016169">
    <property type="entry name" value="FAD-bd_PCMH_sub2"/>
</dbReference>
<dbReference type="SUPFAM" id="SSF55103">
    <property type="entry name" value="FAD-linked oxidases, C-terminal domain"/>
    <property type="match status" value="1"/>
</dbReference>
<dbReference type="AlphaFoldDB" id="A0A1I3VUV7"/>
<dbReference type="EMBL" id="FOSN01000001">
    <property type="protein sequence ID" value="SFJ98929.1"/>
    <property type="molecule type" value="Genomic_DNA"/>
</dbReference>
<dbReference type="Pfam" id="PF01565">
    <property type="entry name" value="FAD_binding_4"/>
    <property type="match status" value="1"/>
</dbReference>
<evidence type="ECO:0000313" key="5">
    <source>
        <dbReference type="Proteomes" id="UP000198755"/>
    </source>
</evidence>
<feature type="domain" description="FAD-binding PCMH-type" evidence="3">
    <location>
        <begin position="1"/>
        <end position="179"/>
    </location>
</feature>
<accession>A0A1I3VUV7</accession>
<organism evidence="4 5">
    <name type="scientific">Methylocapsa palsarum</name>
    <dbReference type="NCBI Taxonomy" id="1612308"/>
    <lineage>
        <taxon>Bacteria</taxon>
        <taxon>Pseudomonadati</taxon>
        <taxon>Pseudomonadota</taxon>
        <taxon>Alphaproteobacteria</taxon>
        <taxon>Hyphomicrobiales</taxon>
        <taxon>Beijerinckiaceae</taxon>
        <taxon>Methylocapsa</taxon>
    </lineage>
</organism>
<dbReference type="OrthoDB" id="9811557at2"/>
<protein>
    <submittedName>
        <fullName evidence="4">Glycolate oxidase FAD binding subunit</fullName>
    </submittedName>
</protein>
<evidence type="ECO:0000259" key="3">
    <source>
        <dbReference type="PROSITE" id="PS51387"/>
    </source>
</evidence>
<dbReference type="GO" id="GO:0003824">
    <property type="term" value="F:catalytic activity"/>
    <property type="evidence" value="ECO:0007669"/>
    <property type="project" value="InterPro"/>
</dbReference>